<organism evidence="1 2">
    <name type="scientific">Mesorhizobium japonicum</name>
    <dbReference type="NCBI Taxonomy" id="2066070"/>
    <lineage>
        <taxon>Bacteria</taxon>
        <taxon>Pseudomonadati</taxon>
        <taxon>Pseudomonadota</taxon>
        <taxon>Alphaproteobacteria</taxon>
        <taxon>Hyphomicrobiales</taxon>
        <taxon>Phyllobacteriaceae</taxon>
        <taxon>Mesorhizobium</taxon>
    </lineage>
</organism>
<sequence>MEKRNDQEDARDAEAKAAFRSEAEKLIARCESPLETVKALMARNCELETQVLALAHRYPGLVAISYGPAAPVQG</sequence>
<dbReference type="Proteomes" id="UP000275436">
    <property type="component" value="Unassembled WGS sequence"/>
</dbReference>
<evidence type="ECO:0000313" key="1">
    <source>
        <dbReference type="EMBL" id="RNJ41197.1"/>
    </source>
</evidence>
<name>A0A3M9WZC1_9HYPH</name>
<dbReference type="AlphaFoldDB" id="A0A3M9WZC1"/>
<comment type="caution">
    <text evidence="1">The sequence shown here is derived from an EMBL/GenBank/DDBJ whole genome shotgun (WGS) entry which is preliminary data.</text>
</comment>
<proteinExistence type="predicted"/>
<dbReference type="EMBL" id="QKOD01000023">
    <property type="protein sequence ID" value="RNJ41197.1"/>
    <property type="molecule type" value="Genomic_DNA"/>
</dbReference>
<accession>A0A3M9WZC1</accession>
<evidence type="ECO:0000313" key="2">
    <source>
        <dbReference type="Proteomes" id="UP000275436"/>
    </source>
</evidence>
<reference evidence="1 2" key="1">
    <citation type="journal article" date="2018" name="Mol. Plant Microbe Interact.">
        <title>Taxonomically Different Co-Microsymbionts of a Relict Legume, Oxytropis popoviana, Have Complementary Sets of Symbiotic Genes and Together Increase the Efficiency of Plant Nodulation.</title>
        <authorList>
            <person name="Safronova V."/>
            <person name="Belimov A."/>
            <person name="Sazanova A."/>
            <person name="Chirak E."/>
            <person name="Verkhozina A."/>
            <person name="Kuznetsova I."/>
            <person name="Andronov E."/>
            <person name="Puhalsky J."/>
            <person name="Tikhonovich I."/>
        </authorList>
    </citation>
    <scope>NUCLEOTIDE SEQUENCE [LARGE SCALE GENOMIC DNA]</scope>
    <source>
        <strain evidence="1 2">Opo-235</strain>
    </source>
</reference>
<protein>
    <submittedName>
        <fullName evidence="1">Uncharacterized protein</fullName>
    </submittedName>
</protein>
<gene>
    <name evidence="1" type="ORF">DNR46_35295</name>
</gene>